<evidence type="ECO:0000256" key="5">
    <source>
        <dbReference type="ARBA" id="ARBA00038392"/>
    </source>
</evidence>
<evidence type="ECO:0000256" key="4">
    <source>
        <dbReference type="ARBA" id="ARBA00023242"/>
    </source>
</evidence>
<feature type="compositionally biased region" description="Gly residues" evidence="7">
    <location>
        <begin position="63"/>
        <end position="78"/>
    </location>
</feature>
<dbReference type="PANTHER" id="PTHR11380">
    <property type="entry name" value="TRANSCRIPTION INITIATION FACTOR TFIID/SUPT3-RELATED"/>
    <property type="match status" value="1"/>
</dbReference>
<keyword evidence="2" id="KW-0805">Transcription regulation</keyword>
<keyword evidence="4" id="KW-0539">Nucleus</keyword>
<dbReference type="InterPro" id="IPR003195">
    <property type="entry name" value="TFIID_TAF13"/>
</dbReference>
<dbReference type="OrthoDB" id="10266074at2759"/>
<dbReference type="InterPro" id="IPR009072">
    <property type="entry name" value="Histone-fold"/>
</dbReference>
<accession>A0A835WRF7</accession>
<dbReference type="PANTHER" id="PTHR11380:SF5">
    <property type="entry name" value="TRANSCRIPTION INITIATION FACTOR TFIID SUBUNIT 13"/>
    <property type="match status" value="1"/>
</dbReference>
<feature type="region of interest" description="Disordered" evidence="7">
    <location>
        <begin position="242"/>
        <end position="281"/>
    </location>
</feature>
<keyword evidence="9" id="KW-1185">Reference proteome</keyword>
<evidence type="ECO:0000256" key="6">
    <source>
        <dbReference type="ARBA" id="ARBA00040136"/>
    </source>
</evidence>
<dbReference type="Proteomes" id="UP000613740">
    <property type="component" value="Unassembled WGS sequence"/>
</dbReference>
<feature type="compositionally biased region" description="Low complexity" evidence="7">
    <location>
        <begin position="1"/>
        <end position="10"/>
    </location>
</feature>
<evidence type="ECO:0000256" key="2">
    <source>
        <dbReference type="ARBA" id="ARBA00023015"/>
    </source>
</evidence>
<sequence>MDAAAATPPGAGKGRGRGRGRGRPPKSQATPEKAPGAGGSGSAAGAAVGAGGSADAAAPSPGPGAGAGAAAGASGAGGSAAAAGLGPAGGGVTKKRPGRPAKPKVAADEAPAADDLGRLEELPPPPPPPDTSMPYRNMFTKELERLMYGFGDSERPLPQTVQVVEDILIEYVRGTCCAALNEAGRLGKLERDRASGATKLKIDEKDILFLVRKDPKKYTRIRELLEMQIQIKEMRKALDEQALQKIETEDAPGAGGAGAGGEDGGGEDLGPDVPDDDLDVE</sequence>
<comment type="subcellular location">
    <subcellularLocation>
        <location evidence="1">Nucleus</location>
    </subcellularLocation>
</comment>
<evidence type="ECO:0000313" key="9">
    <source>
        <dbReference type="Proteomes" id="UP000613740"/>
    </source>
</evidence>
<evidence type="ECO:0000313" key="8">
    <source>
        <dbReference type="EMBL" id="KAG2452117.1"/>
    </source>
</evidence>
<feature type="compositionally biased region" description="Pro residues" evidence="7">
    <location>
        <begin position="122"/>
        <end position="131"/>
    </location>
</feature>
<proteinExistence type="inferred from homology"/>
<protein>
    <recommendedName>
        <fullName evidence="6">Transcription initiation factor TFIID subunit 13</fullName>
    </recommendedName>
</protein>
<feature type="compositionally biased region" description="Basic residues" evidence="7">
    <location>
        <begin position="93"/>
        <end position="102"/>
    </location>
</feature>
<gene>
    <name evidence="8" type="ORF">HYH02_003151</name>
</gene>
<dbReference type="GO" id="GO:0005634">
    <property type="term" value="C:nucleus"/>
    <property type="evidence" value="ECO:0007669"/>
    <property type="project" value="UniProtKB-SubCell"/>
</dbReference>
<dbReference type="Gene3D" id="1.10.20.10">
    <property type="entry name" value="Histone, subunit A"/>
    <property type="match status" value="1"/>
</dbReference>
<dbReference type="CDD" id="cd07978">
    <property type="entry name" value="HFD_TAF13"/>
    <property type="match status" value="1"/>
</dbReference>
<keyword evidence="3" id="KW-0804">Transcription</keyword>
<feature type="compositionally biased region" description="Gly residues" evidence="7">
    <location>
        <begin position="36"/>
        <end position="52"/>
    </location>
</feature>
<feature type="compositionally biased region" description="Basic residues" evidence="7">
    <location>
        <begin position="14"/>
        <end position="24"/>
    </location>
</feature>
<feature type="compositionally biased region" description="Acidic residues" evidence="7">
    <location>
        <begin position="264"/>
        <end position="281"/>
    </location>
</feature>
<dbReference type="Pfam" id="PF02269">
    <property type="entry name" value="TFIID-18kDa"/>
    <property type="match status" value="1"/>
</dbReference>
<name>A0A835WRF7_9CHLO</name>
<dbReference type="AlphaFoldDB" id="A0A835WRF7"/>
<evidence type="ECO:0000256" key="3">
    <source>
        <dbReference type="ARBA" id="ARBA00023163"/>
    </source>
</evidence>
<feature type="compositionally biased region" description="Gly residues" evidence="7">
    <location>
        <begin position="253"/>
        <end position="263"/>
    </location>
</feature>
<feature type="region of interest" description="Disordered" evidence="7">
    <location>
        <begin position="1"/>
        <end position="135"/>
    </location>
</feature>
<dbReference type="GO" id="GO:0006366">
    <property type="term" value="P:transcription by RNA polymerase II"/>
    <property type="evidence" value="ECO:0007669"/>
    <property type="project" value="InterPro"/>
</dbReference>
<dbReference type="SUPFAM" id="SSF47113">
    <property type="entry name" value="Histone-fold"/>
    <property type="match status" value="1"/>
</dbReference>
<dbReference type="EMBL" id="JAEHOD010000006">
    <property type="protein sequence ID" value="KAG2452117.1"/>
    <property type="molecule type" value="Genomic_DNA"/>
</dbReference>
<reference evidence="8" key="1">
    <citation type="journal article" date="2020" name="bioRxiv">
        <title>Comparative genomics of Chlamydomonas.</title>
        <authorList>
            <person name="Craig R.J."/>
            <person name="Hasan A.R."/>
            <person name="Ness R.W."/>
            <person name="Keightley P.D."/>
        </authorList>
    </citation>
    <scope>NUCLEOTIDE SEQUENCE</scope>
    <source>
        <strain evidence="8">CCAP 11/173</strain>
    </source>
</reference>
<dbReference type="GO" id="GO:0046982">
    <property type="term" value="F:protein heterodimerization activity"/>
    <property type="evidence" value="ECO:0007669"/>
    <property type="project" value="InterPro"/>
</dbReference>
<organism evidence="8 9">
    <name type="scientific">Chlamydomonas schloesseri</name>
    <dbReference type="NCBI Taxonomy" id="2026947"/>
    <lineage>
        <taxon>Eukaryota</taxon>
        <taxon>Viridiplantae</taxon>
        <taxon>Chlorophyta</taxon>
        <taxon>core chlorophytes</taxon>
        <taxon>Chlorophyceae</taxon>
        <taxon>CS clade</taxon>
        <taxon>Chlamydomonadales</taxon>
        <taxon>Chlamydomonadaceae</taxon>
        <taxon>Chlamydomonas</taxon>
    </lineage>
</organism>
<evidence type="ECO:0000256" key="1">
    <source>
        <dbReference type="ARBA" id="ARBA00004123"/>
    </source>
</evidence>
<comment type="similarity">
    <text evidence="5">Belongs to the TAF13 family.</text>
</comment>
<evidence type="ECO:0000256" key="7">
    <source>
        <dbReference type="SAM" id="MobiDB-lite"/>
    </source>
</evidence>
<comment type="caution">
    <text evidence="8">The sequence shown here is derived from an EMBL/GenBank/DDBJ whole genome shotgun (WGS) entry which is preliminary data.</text>
</comment>